<dbReference type="PRINTS" id="PR00036">
    <property type="entry name" value="HTHLACI"/>
</dbReference>
<dbReference type="CDD" id="cd01392">
    <property type="entry name" value="HTH_LacI"/>
    <property type="match status" value="1"/>
</dbReference>
<dbReference type="Gene3D" id="1.10.260.40">
    <property type="entry name" value="lambda repressor-like DNA-binding domains"/>
    <property type="match status" value="1"/>
</dbReference>
<dbReference type="Gene3D" id="3.40.50.2300">
    <property type="match status" value="2"/>
</dbReference>
<dbReference type="SUPFAM" id="SSF47413">
    <property type="entry name" value="lambda repressor-like DNA-binding domains"/>
    <property type="match status" value="1"/>
</dbReference>
<gene>
    <name evidence="5" type="ORF">H8S37_09065</name>
</gene>
<accession>A0A923LIU6</accession>
<dbReference type="PANTHER" id="PTHR30146:SF109">
    <property type="entry name" value="HTH-TYPE TRANSCRIPTIONAL REGULATOR GALS"/>
    <property type="match status" value="1"/>
</dbReference>
<evidence type="ECO:0000259" key="4">
    <source>
        <dbReference type="PROSITE" id="PS50932"/>
    </source>
</evidence>
<dbReference type="InterPro" id="IPR001761">
    <property type="entry name" value="Peripla_BP/Lac1_sug-bd_dom"/>
</dbReference>
<keyword evidence="2 5" id="KW-0238">DNA-binding</keyword>
<dbReference type="InterPro" id="IPR028082">
    <property type="entry name" value="Peripla_BP_I"/>
</dbReference>
<dbReference type="RefSeq" id="WP_186875814.1">
    <property type="nucleotide sequence ID" value="NZ_JACOPF010000001.1"/>
</dbReference>
<dbReference type="PANTHER" id="PTHR30146">
    <property type="entry name" value="LACI-RELATED TRANSCRIPTIONAL REPRESSOR"/>
    <property type="match status" value="1"/>
</dbReference>
<protein>
    <submittedName>
        <fullName evidence="5">LacI family DNA-binding transcriptional regulator</fullName>
    </submittedName>
</protein>
<dbReference type="GO" id="GO:0000976">
    <property type="term" value="F:transcription cis-regulatory region binding"/>
    <property type="evidence" value="ECO:0007669"/>
    <property type="project" value="TreeGrafter"/>
</dbReference>
<name>A0A923LIU6_9FIRM</name>
<evidence type="ECO:0000256" key="3">
    <source>
        <dbReference type="ARBA" id="ARBA00023163"/>
    </source>
</evidence>
<organism evidence="5 6">
    <name type="scientific">Mediterraneibacter hominis</name>
    <dbReference type="NCBI Taxonomy" id="2763054"/>
    <lineage>
        <taxon>Bacteria</taxon>
        <taxon>Bacillati</taxon>
        <taxon>Bacillota</taxon>
        <taxon>Clostridia</taxon>
        <taxon>Lachnospirales</taxon>
        <taxon>Lachnospiraceae</taxon>
        <taxon>Mediterraneibacter</taxon>
    </lineage>
</organism>
<comment type="caution">
    <text evidence="5">The sequence shown here is derived from an EMBL/GenBank/DDBJ whole genome shotgun (WGS) entry which is preliminary data.</text>
</comment>
<dbReference type="SMART" id="SM00354">
    <property type="entry name" value="HTH_LACI"/>
    <property type="match status" value="1"/>
</dbReference>
<proteinExistence type="predicted"/>
<dbReference type="EMBL" id="JACOPF010000001">
    <property type="protein sequence ID" value="MBC5689075.1"/>
    <property type="molecule type" value="Genomic_DNA"/>
</dbReference>
<dbReference type="CDD" id="cd06267">
    <property type="entry name" value="PBP1_LacI_sugar_binding-like"/>
    <property type="match status" value="1"/>
</dbReference>
<evidence type="ECO:0000313" key="6">
    <source>
        <dbReference type="Proteomes" id="UP000652477"/>
    </source>
</evidence>
<dbReference type="AlphaFoldDB" id="A0A923LIU6"/>
<reference evidence="5" key="1">
    <citation type="submission" date="2020-08" db="EMBL/GenBank/DDBJ databases">
        <title>Genome public.</title>
        <authorList>
            <person name="Liu C."/>
            <person name="Sun Q."/>
        </authorList>
    </citation>
    <scope>NUCLEOTIDE SEQUENCE</scope>
    <source>
        <strain evidence="5">NSJ-55</strain>
    </source>
</reference>
<keyword evidence="6" id="KW-1185">Reference proteome</keyword>
<evidence type="ECO:0000256" key="2">
    <source>
        <dbReference type="ARBA" id="ARBA00023125"/>
    </source>
</evidence>
<sequence length="334" mass="37413">MNIYDIAKIAGVSIATVSRVVNDSPRVSEKTKRRVRAVMEEYQYTPNVFARGLGLDSMKTIGIICPDVADSYMAAAVAFLERRLREYGYDCILYSSSHQQEKKEQAIELILKKRIDALVLVGSTYAGNGSDDDSTGYIKRAAEKIPVFLINGHLEGKNIYSVYSRDYQATFDVTSKLIESGRKQILFLTDSRSYSARKKLEGYEAALKSHGLPVRGELKVYTKNQVHYVRDILLSRRDLEFDSVLATDDGLAVGAVKYAHARRKKMPEELSVIGYNNSELSVCCEPELTTIDNTGEKLCNITIDNMMKLLGGQKDIPKEVPVDCCLVKRCTTDF</sequence>
<dbReference type="GO" id="GO:0003700">
    <property type="term" value="F:DNA-binding transcription factor activity"/>
    <property type="evidence" value="ECO:0007669"/>
    <property type="project" value="TreeGrafter"/>
</dbReference>
<feature type="domain" description="HTH lacI-type" evidence="4">
    <location>
        <begin position="1"/>
        <end position="55"/>
    </location>
</feature>
<keyword evidence="3" id="KW-0804">Transcription</keyword>
<keyword evidence="1" id="KW-0805">Transcription regulation</keyword>
<dbReference type="Proteomes" id="UP000652477">
    <property type="component" value="Unassembled WGS sequence"/>
</dbReference>
<dbReference type="PROSITE" id="PS00356">
    <property type="entry name" value="HTH_LACI_1"/>
    <property type="match status" value="1"/>
</dbReference>
<dbReference type="InterPro" id="IPR000843">
    <property type="entry name" value="HTH_LacI"/>
</dbReference>
<dbReference type="PROSITE" id="PS50932">
    <property type="entry name" value="HTH_LACI_2"/>
    <property type="match status" value="1"/>
</dbReference>
<dbReference type="Pfam" id="PF00356">
    <property type="entry name" value="LacI"/>
    <property type="match status" value="1"/>
</dbReference>
<dbReference type="SUPFAM" id="SSF53822">
    <property type="entry name" value="Periplasmic binding protein-like I"/>
    <property type="match status" value="1"/>
</dbReference>
<dbReference type="Pfam" id="PF00532">
    <property type="entry name" value="Peripla_BP_1"/>
    <property type="match status" value="1"/>
</dbReference>
<evidence type="ECO:0000256" key="1">
    <source>
        <dbReference type="ARBA" id="ARBA00023015"/>
    </source>
</evidence>
<dbReference type="InterPro" id="IPR010982">
    <property type="entry name" value="Lambda_DNA-bd_dom_sf"/>
</dbReference>
<evidence type="ECO:0000313" key="5">
    <source>
        <dbReference type="EMBL" id="MBC5689075.1"/>
    </source>
</evidence>